<dbReference type="PANTHER" id="PTHR12289:SF41">
    <property type="entry name" value="FAILED AXON CONNECTIONS-RELATED"/>
    <property type="match status" value="1"/>
</dbReference>
<dbReference type="OrthoDB" id="5809458at2759"/>
<protein>
    <recommendedName>
        <fullName evidence="2">Thioredoxin-like fold domain-containing protein</fullName>
    </recommendedName>
</protein>
<dbReference type="Pfam" id="PF17172">
    <property type="entry name" value="GST_N_4"/>
    <property type="match status" value="1"/>
</dbReference>
<gene>
    <name evidence="3" type="ORF">HYALB_00011173</name>
</gene>
<evidence type="ECO:0000256" key="1">
    <source>
        <dbReference type="ARBA" id="ARBA00006475"/>
    </source>
</evidence>
<dbReference type="GO" id="GO:0005737">
    <property type="term" value="C:cytoplasm"/>
    <property type="evidence" value="ECO:0007669"/>
    <property type="project" value="TreeGrafter"/>
</dbReference>
<evidence type="ECO:0000313" key="3">
    <source>
        <dbReference type="EMBL" id="CAG8974989.1"/>
    </source>
</evidence>
<sequence length="262" mass="29736">KPVANGKTKSPTLYRGWDEPGSYVWSYIVTKVEARFRFANLRYRVEAGSRRKAPRGKIPYLELGSGLTVNPTILSDSSIIIAKLVESGQLPDLNASLSPVDRAHDLALRSLLEEKWYFYQACEKWNENYIAMRDHILWHLPHFLQVILGFFIYRQISATLRSQGSGRFSSDELASFSFDIWQSVNALLVESQNGQQKSDQPFWVLRGEGPSEADAALYGAIAAALVSTACPKAKALVESFPTIMDYATRIHNRYFPDYEMWE</sequence>
<dbReference type="SFLD" id="SFLDS00019">
    <property type="entry name" value="Glutathione_Transferase_(cytos"/>
    <property type="match status" value="1"/>
</dbReference>
<dbReference type="SFLD" id="SFLDG01180">
    <property type="entry name" value="SUF1"/>
    <property type="match status" value="1"/>
</dbReference>
<feature type="domain" description="Thioredoxin-like fold" evidence="2">
    <location>
        <begin position="29"/>
        <end position="127"/>
    </location>
</feature>
<evidence type="ECO:0000259" key="2">
    <source>
        <dbReference type="Pfam" id="PF17172"/>
    </source>
</evidence>
<dbReference type="SFLD" id="SFLDG01200">
    <property type="entry name" value="SUF1.1"/>
    <property type="match status" value="1"/>
</dbReference>
<dbReference type="InterPro" id="IPR050931">
    <property type="entry name" value="Mito_Protein_Transport_Metaxin"/>
</dbReference>
<dbReference type="Proteomes" id="UP000701801">
    <property type="component" value="Unassembled WGS sequence"/>
</dbReference>
<reference evidence="3" key="1">
    <citation type="submission" date="2021-07" db="EMBL/GenBank/DDBJ databases">
        <authorList>
            <person name="Durling M."/>
        </authorList>
    </citation>
    <scope>NUCLEOTIDE SEQUENCE</scope>
</reference>
<comment type="similarity">
    <text evidence="1">Belongs to the FAX family.</text>
</comment>
<evidence type="ECO:0000313" key="4">
    <source>
        <dbReference type="Proteomes" id="UP000701801"/>
    </source>
</evidence>
<dbReference type="PANTHER" id="PTHR12289">
    <property type="entry name" value="METAXIN RELATED"/>
    <property type="match status" value="1"/>
</dbReference>
<dbReference type="InterPro" id="IPR012336">
    <property type="entry name" value="Thioredoxin-like_fold"/>
</dbReference>
<dbReference type="EMBL" id="CAJVRM010000120">
    <property type="protein sequence ID" value="CAG8974989.1"/>
    <property type="molecule type" value="Genomic_DNA"/>
</dbReference>
<keyword evidence="4" id="KW-1185">Reference proteome</keyword>
<dbReference type="InterPro" id="IPR040079">
    <property type="entry name" value="Glutathione_S-Trfase"/>
</dbReference>
<dbReference type="InterPro" id="IPR026928">
    <property type="entry name" value="FAX/IsoI-like"/>
</dbReference>
<organism evidence="3 4">
    <name type="scientific">Hymenoscyphus albidus</name>
    <dbReference type="NCBI Taxonomy" id="595503"/>
    <lineage>
        <taxon>Eukaryota</taxon>
        <taxon>Fungi</taxon>
        <taxon>Dikarya</taxon>
        <taxon>Ascomycota</taxon>
        <taxon>Pezizomycotina</taxon>
        <taxon>Leotiomycetes</taxon>
        <taxon>Helotiales</taxon>
        <taxon>Helotiaceae</taxon>
        <taxon>Hymenoscyphus</taxon>
    </lineage>
</organism>
<feature type="non-terminal residue" evidence="3">
    <location>
        <position position="262"/>
    </location>
</feature>
<proteinExistence type="inferred from homology"/>
<name>A0A9N9LGY2_9HELO</name>
<comment type="caution">
    <text evidence="3">The sequence shown here is derived from an EMBL/GenBank/DDBJ whole genome shotgun (WGS) entry which is preliminary data.</text>
</comment>
<accession>A0A9N9LGY2</accession>
<dbReference type="AlphaFoldDB" id="A0A9N9LGY2"/>